<proteinExistence type="predicted"/>
<feature type="coiled-coil region" evidence="1">
    <location>
        <begin position="126"/>
        <end position="181"/>
    </location>
</feature>
<dbReference type="RefSeq" id="XP_040736030.1">
    <property type="nucleotide sequence ID" value="XM_040880232.1"/>
</dbReference>
<dbReference type="OrthoDB" id="4226571at2759"/>
<protein>
    <submittedName>
        <fullName evidence="2">Uncharacterized protein</fullName>
    </submittedName>
</protein>
<keyword evidence="3" id="KW-1185">Reference proteome</keyword>
<organism evidence="2 3">
    <name type="scientific">Talaromyces amestolkiae</name>
    <dbReference type="NCBI Taxonomy" id="1196081"/>
    <lineage>
        <taxon>Eukaryota</taxon>
        <taxon>Fungi</taxon>
        <taxon>Dikarya</taxon>
        <taxon>Ascomycota</taxon>
        <taxon>Pezizomycotina</taxon>
        <taxon>Eurotiomycetes</taxon>
        <taxon>Eurotiomycetidae</taxon>
        <taxon>Eurotiales</taxon>
        <taxon>Trichocomaceae</taxon>
        <taxon>Talaromyces</taxon>
        <taxon>Talaromyces sect. Talaromyces</taxon>
    </lineage>
</organism>
<dbReference type="EMBL" id="MIKG01000015">
    <property type="protein sequence ID" value="RAO71515.1"/>
    <property type="molecule type" value="Genomic_DNA"/>
</dbReference>
<evidence type="ECO:0000256" key="1">
    <source>
        <dbReference type="SAM" id="Coils"/>
    </source>
</evidence>
<sequence length="184" mass="21419">MVRNEQIPVDQAFYYERFSQSDTESRASTVPLEETSSCVNGNTIVQPDFRENNPGMRVSSCSLREVTKHDYADQAYKEVMDAAAATVSPSESRRRKTGIGKRTRELTDLDFMLCKDEFSQEVRRHGQAWTDEIRKLREELEILQDRNHRLQEEITIANAEKDRLRAELILSNRERDCLREESAM</sequence>
<name>A0A364L6S3_TALAM</name>
<dbReference type="Proteomes" id="UP000249363">
    <property type="component" value="Unassembled WGS sequence"/>
</dbReference>
<dbReference type="STRING" id="1196081.A0A364L6S3"/>
<evidence type="ECO:0000313" key="2">
    <source>
        <dbReference type="EMBL" id="RAO71515.1"/>
    </source>
</evidence>
<evidence type="ECO:0000313" key="3">
    <source>
        <dbReference type="Proteomes" id="UP000249363"/>
    </source>
</evidence>
<reference evidence="2 3" key="1">
    <citation type="journal article" date="2017" name="Biotechnol. Biofuels">
        <title>Differential beta-glucosidase expression as a function of carbon source availability in Talaromyces amestolkiae: a genomic and proteomic approach.</title>
        <authorList>
            <person name="de Eugenio L.I."/>
            <person name="Mendez-Liter J.A."/>
            <person name="Nieto-Dominguez M."/>
            <person name="Alonso L."/>
            <person name="Gil-Munoz J."/>
            <person name="Barriuso J."/>
            <person name="Prieto A."/>
            <person name="Martinez M.J."/>
        </authorList>
    </citation>
    <scope>NUCLEOTIDE SEQUENCE [LARGE SCALE GENOMIC DNA]</scope>
    <source>
        <strain evidence="2 3">CIB</strain>
    </source>
</reference>
<dbReference type="Gene3D" id="1.20.5.170">
    <property type="match status" value="1"/>
</dbReference>
<accession>A0A364L6S3</accession>
<keyword evidence="1" id="KW-0175">Coiled coil</keyword>
<gene>
    <name evidence="2" type="ORF">BHQ10_007527</name>
</gene>
<dbReference type="AlphaFoldDB" id="A0A364L6S3"/>
<comment type="caution">
    <text evidence="2">The sequence shown here is derived from an EMBL/GenBank/DDBJ whole genome shotgun (WGS) entry which is preliminary data.</text>
</comment>
<dbReference type="GeneID" id="63796742"/>